<gene>
    <name evidence="2" type="ORF">LPJ64_005713</name>
</gene>
<feature type="transmembrane region" description="Helical" evidence="1">
    <location>
        <begin position="65"/>
        <end position="91"/>
    </location>
</feature>
<sequence>MSFALTKEEISRVETAEFLGIHLDPVGYIDLSTIAILSTMYGIELIALCYQLYNRNYPPLKVKNVPIMFSLYLGGISWFLGDIFTGGLVHLNKSSVLRNCKFTLIWCRACIGAYYVTLMFALRCYSLYHVFYKGKAFTGKIALFATGGTVLAIVLFGIISTLVPTHLTTYYEEILDMCYTTKSYIISVLLVIWAIWGFVAIMCWRMRNIHFTFNERVEIMSTFVVILIVSILNTICLLVVPVYPASLAWRTILLYFNHVGASTVYWIVMYVPTYNCMFNREVYLQEWISTLKADSMEKLYEYSSANKSDNIHLTDIADSVPFRNTGYNDDSSYSQVSTFF</sequence>
<organism evidence="2 3">
    <name type="scientific">Coemansia asiatica</name>
    <dbReference type="NCBI Taxonomy" id="1052880"/>
    <lineage>
        <taxon>Eukaryota</taxon>
        <taxon>Fungi</taxon>
        <taxon>Fungi incertae sedis</taxon>
        <taxon>Zoopagomycota</taxon>
        <taxon>Kickxellomycotina</taxon>
        <taxon>Kickxellomycetes</taxon>
        <taxon>Kickxellales</taxon>
        <taxon>Kickxellaceae</taxon>
        <taxon>Coemansia</taxon>
    </lineage>
</organism>
<dbReference type="EMBL" id="JANBOH010000400">
    <property type="protein sequence ID" value="KAJ1642439.1"/>
    <property type="molecule type" value="Genomic_DNA"/>
</dbReference>
<accession>A0A9W8CHW2</accession>
<protein>
    <submittedName>
        <fullName evidence="2">Uncharacterized protein</fullName>
    </submittedName>
</protein>
<keyword evidence="1" id="KW-1133">Transmembrane helix</keyword>
<proteinExistence type="predicted"/>
<keyword evidence="1" id="KW-0812">Transmembrane</keyword>
<feature type="transmembrane region" description="Helical" evidence="1">
    <location>
        <begin position="252"/>
        <end position="271"/>
    </location>
</feature>
<evidence type="ECO:0000313" key="3">
    <source>
        <dbReference type="Proteomes" id="UP001145021"/>
    </source>
</evidence>
<dbReference type="Proteomes" id="UP001145021">
    <property type="component" value="Unassembled WGS sequence"/>
</dbReference>
<feature type="transmembrane region" description="Helical" evidence="1">
    <location>
        <begin position="217"/>
        <end position="240"/>
    </location>
</feature>
<name>A0A9W8CHW2_9FUNG</name>
<feature type="transmembrane region" description="Helical" evidence="1">
    <location>
        <begin position="31"/>
        <end position="53"/>
    </location>
</feature>
<feature type="transmembrane region" description="Helical" evidence="1">
    <location>
        <begin position="103"/>
        <end position="122"/>
    </location>
</feature>
<keyword evidence="1" id="KW-0472">Membrane</keyword>
<reference evidence="2" key="1">
    <citation type="submission" date="2022-07" db="EMBL/GenBank/DDBJ databases">
        <title>Phylogenomic reconstructions and comparative analyses of Kickxellomycotina fungi.</title>
        <authorList>
            <person name="Reynolds N.K."/>
            <person name="Stajich J.E."/>
            <person name="Barry K."/>
            <person name="Grigoriev I.V."/>
            <person name="Crous P."/>
            <person name="Smith M.E."/>
        </authorList>
    </citation>
    <scope>NUCLEOTIDE SEQUENCE</scope>
    <source>
        <strain evidence="2">NBRC 105413</strain>
    </source>
</reference>
<feature type="transmembrane region" description="Helical" evidence="1">
    <location>
        <begin position="142"/>
        <end position="163"/>
    </location>
</feature>
<dbReference type="AlphaFoldDB" id="A0A9W8CHW2"/>
<evidence type="ECO:0000256" key="1">
    <source>
        <dbReference type="SAM" id="Phobius"/>
    </source>
</evidence>
<evidence type="ECO:0000313" key="2">
    <source>
        <dbReference type="EMBL" id="KAJ1642439.1"/>
    </source>
</evidence>
<comment type="caution">
    <text evidence="2">The sequence shown here is derived from an EMBL/GenBank/DDBJ whole genome shotgun (WGS) entry which is preliminary data.</text>
</comment>
<keyword evidence="3" id="KW-1185">Reference proteome</keyword>
<feature type="transmembrane region" description="Helical" evidence="1">
    <location>
        <begin position="183"/>
        <end position="205"/>
    </location>
</feature>